<name>A0A1I7JPJ4_9BURK</name>
<protein>
    <submittedName>
        <fullName evidence="2">Addiction module antidote protein, HigA family</fullName>
    </submittedName>
</protein>
<dbReference type="Gene3D" id="1.10.260.40">
    <property type="entry name" value="lambda repressor-like DNA-binding domains"/>
    <property type="match status" value="1"/>
</dbReference>
<accession>A0A1I7JPJ4</accession>
<dbReference type="PANTHER" id="PTHR36924:SF1">
    <property type="entry name" value="ANTITOXIN HIGA-1"/>
    <property type="match status" value="1"/>
</dbReference>
<dbReference type="SUPFAM" id="SSF47413">
    <property type="entry name" value="lambda repressor-like DNA-binding domains"/>
    <property type="match status" value="1"/>
</dbReference>
<dbReference type="OrthoDB" id="5297543at2"/>
<dbReference type="Proteomes" id="UP000199391">
    <property type="component" value="Unassembled WGS sequence"/>
</dbReference>
<proteinExistence type="predicted"/>
<evidence type="ECO:0000313" key="3">
    <source>
        <dbReference type="Proteomes" id="UP000199391"/>
    </source>
</evidence>
<organism evidence="2 3">
    <name type="scientific">Pseudoduganella namucuonensis</name>
    <dbReference type="NCBI Taxonomy" id="1035707"/>
    <lineage>
        <taxon>Bacteria</taxon>
        <taxon>Pseudomonadati</taxon>
        <taxon>Pseudomonadota</taxon>
        <taxon>Betaproteobacteria</taxon>
        <taxon>Burkholderiales</taxon>
        <taxon>Oxalobacteraceae</taxon>
        <taxon>Telluria group</taxon>
        <taxon>Pseudoduganella</taxon>
    </lineage>
</organism>
<dbReference type="PANTHER" id="PTHR36924">
    <property type="entry name" value="ANTITOXIN HIGA-1"/>
    <property type="match status" value="1"/>
</dbReference>
<evidence type="ECO:0000256" key="1">
    <source>
        <dbReference type="ARBA" id="ARBA00023125"/>
    </source>
</evidence>
<dbReference type="STRING" id="1035707.SAMN05216552_1012121"/>
<sequence length="87" mass="9938">MRTRLEEIHPGEILLAEFLQPLGLTISQLAQEIEVGQEVLATVVDRREAITADLAQRLGKRFKVSAQFWLNLQAEYDKRMLLGHLLP</sequence>
<dbReference type="GO" id="GO:0003677">
    <property type="term" value="F:DNA binding"/>
    <property type="evidence" value="ECO:0007669"/>
    <property type="project" value="UniProtKB-KW"/>
</dbReference>
<keyword evidence="3" id="KW-1185">Reference proteome</keyword>
<reference evidence="3" key="1">
    <citation type="submission" date="2016-10" db="EMBL/GenBank/DDBJ databases">
        <authorList>
            <person name="Varghese N."/>
            <person name="Submissions S."/>
        </authorList>
    </citation>
    <scope>NUCLEOTIDE SEQUENCE [LARGE SCALE GENOMIC DNA]</scope>
    <source>
        <strain evidence="3">CGMCC 1.11014</strain>
    </source>
</reference>
<dbReference type="AlphaFoldDB" id="A0A1I7JPJ4"/>
<dbReference type="EMBL" id="FPBO01000012">
    <property type="protein sequence ID" value="SFU87075.1"/>
    <property type="molecule type" value="Genomic_DNA"/>
</dbReference>
<gene>
    <name evidence="2" type="ORF">SAMN05216552_1012121</name>
</gene>
<evidence type="ECO:0000313" key="2">
    <source>
        <dbReference type="EMBL" id="SFU87075.1"/>
    </source>
</evidence>
<keyword evidence="1" id="KW-0238">DNA-binding</keyword>
<dbReference type="NCBIfam" id="TIGR02607">
    <property type="entry name" value="antidote_HigA"/>
    <property type="match status" value="1"/>
</dbReference>
<dbReference type="InterPro" id="IPR013430">
    <property type="entry name" value="Toxin_antidote_HigA"/>
</dbReference>
<dbReference type="InterPro" id="IPR010982">
    <property type="entry name" value="Lambda_DNA-bd_dom_sf"/>
</dbReference>
<dbReference type="RefSeq" id="WP_093556312.1">
    <property type="nucleotide sequence ID" value="NZ_FPBO01000012.1"/>
</dbReference>